<protein>
    <submittedName>
        <fullName evidence="4">Phospholipase/carboxylesterase</fullName>
    </submittedName>
</protein>
<dbReference type="Gene3D" id="3.40.50.1820">
    <property type="entry name" value="alpha/beta hydrolase"/>
    <property type="match status" value="1"/>
</dbReference>
<proteinExistence type="inferred from homology"/>
<feature type="domain" description="Phospholipase/carboxylesterase/thioesterase" evidence="3">
    <location>
        <begin position="25"/>
        <end position="216"/>
    </location>
</feature>
<dbReference type="RefSeq" id="WP_149402884.1">
    <property type="nucleotide sequence ID" value="NZ_BIXY01000056.1"/>
</dbReference>
<dbReference type="InterPro" id="IPR029058">
    <property type="entry name" value="AB_hydrolase_fold"/>
</dbReference>
<dbReference type="Proteomes" id="UP000322530">
    <property type="component" value="Unassembled WGS sequence"/>
</dbReference>
<sequence>MNDQKNQAQGPHQGQPVLTAGVPLEQAKAAMIMLHGRGSSAEDILGLTTVFDQTEFAYLAPQAAGHSWYPYSFLVPLAKNEPGLSSGLAVIGSLLARVQASGIPTERIMLLGFSQGACLTLEFTARNAQRYGGIAGLSGGLIGPDSLPRDYAGSLAGTPVFLGCSDHDMHIPAARVRLSDEVLRGMDATMTTRLYPNMGHTVNEDEIAMVNTMMQKLANPSIGTTM</sequence>
<comment type="caution">
    <text evidence="4">The sequence shown here is derived from an EMBL/GenBank/DDBJ whole genome shotgun (WGS) entry which is preliminary data.</text>
</comment>
<dbReference type="OrthoDB" id="9795555at2"/>
<name>A0A5A5TFJ8_9CHLR</name>
<evidence type="ECO:0000259" key="3">
    <source>
        <dbReference type="Pfam" id="PF02230"/>
    </source>
</evidence>
<evidence type="ECO:0000256" key="1">
    <source>
        <dbReference type="ARBA" id="ARBA00006499"/>
    </source>
</evidence>
<dbReference type="InterPro" id="IPR003140">
    <property type="entry name" value="PLipase/COase/thioEstase"/>
</dbReference>
<dbReference type="SUPFAM" id="SSF53474">
    <property type="entry name" value="alpha/beta-Hydrolases"/>
    <property type="match status" value="1"/>
</dbReference>
<dbReference type="InterPro" id="IPR050565">
    <property type="entry name" value="LYPA1-2/EST-like"/>
</dbReference>
<dbReference type="PANTHER" id="PTHR10655">
    <property type="entry name" value="LYSOPHOSPHOLIPASE-RELATED"/>
    <property type="match status" value="1"/>
</dbReference>
<reference evidence="4 5" key="1">
    <citation type="submission" date="2019-01" db="EMBL/GenBank/DDBJ databases">
        <title>Draft genome sequence of Dictyobacter sp. Uno17.</title>
        <authorList>
            <person name="Wang C.M."/>
            <person name="Zheng Y."/>
            <person name="Sakai Y."/>
            <person name="Abe K."/>
            <person name="Yokota A."/>
            <person name="Yabe S."/>
        </authorList>
    </citation>
    <scope>NUCLEOTIDE SEQUENCE [LARGE SCALE GENOMIC DNA]</scope>
    <source>
        <strain evidence="4 5">Uno17</strain>
    </source>
</reference>
<accession>A0A5A5TFJ8</accession>
<keyword evidence="2" id="KW-0378">Hydrolase</keyword>
<keyword evidence="5" id="KW-1185">Reference proteome</keyword>
<gene>
    <name evidence="4" type="ORF">KDI_35490</name>
</gene>
<dbReference type="Pfam" id="PF02230">
    <property type="entry name" value="Abhydrolase_2"/>
    <property type="match status" value="1"/>
</dbReference>
<dbReference type="AlphaFoldDB" id="A0A5A5TFJ8"/>
<evidence type="ECO:0000313" key="4">
    <source>
        <dbReference type="EMBL" id="GCF09985.1"/>
    </source>
</evidence>
<comment type="similarity">
    <text evidence="1">Belongs to the AB hydrolase superfamily. AB hydrolase 2 family.</text>
</comment>
<organism evidence="4 5">
    <name type="scientific">Dictyobacter arantiisoli</name>
    <dbReference type="NCBI Taxonomy" id="2014874"/>
    <lineage>
        <taxon>Bacteria</taxon>
        <taxon>Bacillati</taxon>
        <taxon>Chloroflexota</taxon>
        <taxon>Ktedonobacteria</taxon>
        <taxon>Ktedonobacterales</taxon>
        <taxon>Dictyobacteraceae</taxon>
        <taxon>Dictyobacter</taxon>
    </lineage>
</organism>
<dbReference type="EMBL" id="BIXY01000056">
    <property type="protein sequence ID" value="GCF09985.1"/>
    <property type="molecule type" value="Genomic_DNA"/>
</dbReference>
<dbReference type="PANTHER" id="PTHR10655:SF17">
    <property type="entry name" value="LYSOPHOSPHOLIPASE-LIKE PROTEIN 1"/>
    <property type="match status" value="1"/>
</dbReference>
<evidence type="ECO:0000256" key="2">
    <source>
        <dbReference type="ARBA" id="ARBA00022801"/>
    </source>
</evidence>
<evidence type="ECO:0000313" key="5">
    <source>
        <dbReference type="Proteomes" id="UP000322530"/>
    </source>
</evidence>
<dbReference type="GO" id="GO:0016787">
    <property type="term" value="F:hydrolase activity"/>
    <property type="evidence" value="ECO:0007669"/>
    <property type="project" value="UniProtKB-KW"/>
</dbReference>